<evidence type="ECO:0000313" key="2">
    <source>
        <dbReference type="EMBL" id="KAJ7768802.1"/>
    </source>
</evidence>
<sequence length="211" mass="23676">MRLTEEIEDRRRKQMHTAQPSVKPQRDHTRNVWATETVFNIFTSPTVPIKNGGAPSRLMSGAQLSPIKGGGAPSRLNTAISSRQTRRRVRTGAENGGKFLKKIPATQGFLLLSAKPSHPARADVIDVRHRRHQGRRRHPSSRTTAPKMNAKVPDAHPMCSYYPLYRATCPEGELGNKGKSQWTPHICHKYLGTPFITPFMEEIKGFNLTGY</sequence>
<evidence type="ECO:0000313" key="3">
    <source>
        <dbReference type="Proteomes" id="UP001215598"/>
    </source>
</evidence>
<dbReference type="EMBL" id="JARKIB010000019">
    <property type="protein sequence ID" value="KAJ7768802.1"/>
    <property type="molecule type" value="Genomic_DNA"/>
</dbReference>
<feature type="compositionally biased region" description="Basic residues" evidence="1">
    <location>
        <begin position="129"/>
        <end position="140"/>
    </location>
</feature>
<protein>
    <submittedName>
        <fullName evidence="2">Uncharacterized protein</fullName>
    </submittedName>
</protein>
<organism evidence="2 3">
    <name type="scientific">Mycena metata</name>
    <dbReference type="NCBI Taxonomy" id="1033252"/>
    <lineage>
        <taxon>Eukaryota</taxon>
        <taxon>Fungi</taxon>
        <taxon>Dikarya</taxon>
        <taxon>Basidiomycota</taxon>
        <taxon>Agaricomycotina</taxon>
        <taxon>Agaricomycetes</taxon>
        <taxon>Agaricomycetidae</taxon>
        <taxon>Agaricales</taxon>
        <taxon>Marasmiineae</taxon>
        <taxon>Mycenaceae</taxon>
        <taxon>Mycena</taxon>
    </lineage>
</organism>
<keyword evidence="3" id="KW-1185">Reference proteome</keyword>
<reference evidence="2" key="1">
    <citation type="submission" date="2023-03" db="EMBL/GenBank/DDBJ databases">
        <title>Massive genome expansion in bonnet fungi (Mycena s.s.) driven by repeated elements and novel gene families across ecological guilds.</title>
        <authorList>
            <consortium name="Lawrence Berkeley National Laboratory"/>
            <person name="Harder C.B."/>
            <person name="Miyauchi S."/>
            <person name="Viragh M."/>
            <person name="Kuo A."/>
            <person name="Thoen E."/>
            <person name="Andreopoulos B."/>
            <person name="Lu D."/>
            <person name="Skrede I."/>
            <person name="Drula E."/>
            <person name="Henrissat B."/>
            <person name="Morin E."/>
            <person name="Kohler A."/>
            <person name="Barry K."/>
            <person name="LaButti K."/>
            <person name="Morin E."/>
            <person name="Salamov A."/>
            <person name="Lipzen A."/>
            <person name="Mereny Z."/>
            <person name="Hegedus B."/>
            <person name="Baldrian P."/>
            <person name="Stursova M."/>
            <person name="Weitz H."/>
            <person name="Taylor A."/>
            <person name="Grigoriev I.V."/>
            <person name="Nagy L.G."/>
            <person name="Martin F."/>
            <person name="Kauserud H."/>
        </authorList>
    </citation>
    <scope>NUCLEOTIDE SEQUENCE</scope>
    <source>
        <strain evidence="2">CBHHK182m</strain>
    </source>
</reference>
<dbReference type="Proteomes" id="UP001215598">
    <property type="component" value="Unassembled WGS sequence"/>
</dbReference>
<accession>A0AAD7JNW1</accession>
<comment type="caution">
    <text evidence="2">The sequence shown here is derived from an EMBL/GenBank/DDBJ whole genome shotgun (WGS) entry which is preliminary data.</text>
</comment>
<name>A0AAD7JNW1_9AGAR</name>
<feature type="region of interest" description="Disordered" evidence="1">
    <location>
        <begin position="129"/>
        <end position="152"/>
    </location>
</feature>
<gene>
    <name evidence="2" type="ORF">B0H16DRAFT_1780814</name>
</gene>
<proteinExistence type="predicted"/>
<feature type="compositionally biased region" description="Basic and acidic residues" evidence="1">
    <location>
        <begin position="1"/>
        <end position="11"/>
    </location>
</feature>
<feature type="region of interest" description="Disordered" evidence="1">
    <location>
        <begin position="1"/>
        <end position="28"/>
    </location>
</feature>
<evidence type="ECO:0000256" key="1">
    <source>
        <dbReference type="SAM" id="MobiDB-lite"/>
    </source>
</evidence>
<dbReference type="AlphaFoldDB" id="A0AAD7JNW1"/>